<reference evidence="1" key="2">
    <citation type="submission" date="2015-06" db="UniProtKB">
        <authorList>
            <consortium name="EnsemblMetazoa"/>
        </authorList>
    </citation>
    <scope>IDENTIFICATION</scope>
</reference>
<dbReference type="HOGENOM" id="CLU_776908_0_0_1"/>
<evidence type="ECO:0000313" key="1">
    <source>
        <dbReference type="EnsemblMetazoa" id="tetur123g00030.1"/>
    </source>
</evidence>
<dbReference type="EnsemblMetazoa" id="tetur123g00030.1">
    <property type="protein sequence ID" value="tetur123g00030.1"/>
    <property type="gene ID" value="tetur123g00030"/>
</dbReference>
<name>T1KI28_TETUR</name>
<evidence type="ECO:0000313" key="2">
    <source>
        <dbReference type="Proteomes" id="UP000015104"/>
    </source>
</evidence>
<sequence length="305" mass="35440">MRLYFVVFKEHLFIFGFKTINCINWCFAPVFIHRLYRIHAEIRQQTNSGDRTTPEDEAVDGKFHWTKLLYKIYNKYHKVSVKGRLSLENVSARAERLKKAPLVFTPYSNNQDDLVLDDLLISKLCVSMRDFCDSDYGIPDGLVDKAYFCDSCNGTVADAKYIIAVLAIDYQSSATALSGSDSWGSMQRDRFKIPDNLVLPCQNYRFYYSRIVNSNSITCYRSRDGVDCDDMYHRNKEGDIVFGYHTFLTFKTPSDLYDVNNSKIYTCHEDLQDKVTENSFHFYQRTKYDGLNSSTLQLWHIIKAG</sequence>
<reference evidence="2" key="1">
    <citation type="submission" date="2011-08" db="EMBL/GenBank/DDBJ databases">
        <authorList>
            <person name="Rombauts S."/>
        </authorList>
    </citation>
    <scope>NUCLEOTIDE SEQUENCE</scope>
    <source>
        <strain evidence="2">London</strain>
    </source>
</reference>
<protein>
    <submittedName>
        <fullName evidence="1">Uncharacterized protein</fullName>
    </submittedName>
</protein>
<dbReference type="Proteomes" id="UP000015104">
    <property type="component" value="Unassembled WGS sequence"/>
</dbReference>
<organism evidence="1 2">
    <name type="scientific">Tetranychus urticae</name>
    <name type="common">Two-spotted spider mite</name>
    <dbReference type="NCBI Taxonomy" id="32264"/>
    <lineage>
        <taxon>Eukaryota</taxon>
        <taxon>Metazoa</taxon>
        <taxon>Ecdysozoa</taxon>
        <taxon>Arthropoda</taxon>
        <taxon>Chelicerata</taxon>
        <taxon>Arachnida</taxon>
        <taxon>Acari</taxon>
        <taxon>Acariformes</taxon>
        <taxon>Trombidiformes</taxon>
        <taxon>Prostigmata</taxon>
        <taxon>Eleutherengona</taxon>
        <taxon>Raphignathae</taxon>
        <taxon>Tetranychoidea</taxon>
        <taxon>Tetranychidae</taxon>
        <taxon>Tetranychus</taxon>
    </lineage>
</organism>
<proteinExistence type="predicted"/>
<keyword evidence="2" id="KW-1185">Reference proteome</keyword>
<dbReference type="EMBL" id="CAEY01000093">
    <property type="status" value="NOT_ANNOTATED_CDS"/>
    <property type="molecule type" value="Genomic_DNA"/>
</dbReference>
<dbReference type="AlphaFoldDB" id="T1KI28"/>
<accession>T1KI28</accession>